<feature type="transmembrane region" description="Helical" evidence="1">
    <location>
        <begin position="6"/>
        <end position="22"/>
    </location>
</feature>
<keyword evidence="4" id="KW-1185">Reference proteome</keyword>
<feature type="domain" description="Prepilin type IV endopeptidase peptidase" evidence="2">
    <location>
        <begin position="9"/>
        <end position="111"/>
    </location>
</feature>
<evidence type="ECO:0000256" key="1">
    <source>
        <dbReference type="SAM" id="Phobius"/>
    </source>
</evidence>
<proteinExistence type="predicted"/>
<feature type="transmembrane region" description="Helical" evidence="1">
    <location>
        <begin position="227"/>
        <end position="244"/>
    </location>
</feature>
<sequence length="339" mass="39138">MIEGIMMLYLLGICLVAAVTDWKKGKIYNRWLSLGMIPASILVVLYYYGHRESIRLFLMNLLAAIAIAIIFYALKMWGAGDSKLWMFLNFLFPAGWYVTTDSMLFPSMLIFMLIFLEAYLYIFLESIWYRFFKKKKGIQLQKEKFDSQQVWNLLFSISFLSLVYTLCAYFMGEYYESNRIFFAVVGVLLTSQLVAVQFRGKKVLTVILCILYVAGAVMSGGMRMNDLGLTILLVLVSHFSLKFAEKYNYEWVKTSEVKSGMILSCFAVQQFLCSRVKGLPESTDETTKSRITQEQAESIHRWEKSKYGKEYIMVVRYIPFAVFILAGLITYLVGVVIIK</sequence>
<dbReference type="RefSeq" id="WP_249308042.1">
    <property type="nucleotide sequence ID" value="NZ_JACRSZ010000007.1"/>
</dbReference>
<accession>A0ABR7NB33</accession>
<evidence type="ECO:0000313" key="3">
    <source>
        <dbReference type="EMBL" id="MBC8573012.1"/>
    </source>
</evidence>
<dbReference type="InterPro" id="IPR000045">
    <property type="entry name" value="Prepilin_IV_endopep_pep"/>
</dbReference>
<feature type="transmembrane region" description="Helical" evidence="1">
    <location>
        <begin position="203"/>
        <end position="221"/>
    </location>
</feature>
<keyword evidence="1" id="KW-0812">Transmembrane</keyword>
<name>A0ABR7NB33_9FIRM</name>
<keyword evidence="1" id="KW-1133">Transmembrane helix</keyword>
<protein>
    <submittedName>
        <fullName evidence="3">Prepilin peptidase</fullName>
    </submittedName>
</protein>
<evidence type="ECO:0000313" key="4">
    <source>
        <dbReference type="Proteomes" id="UP000657421"/>
    </source>
</evidence>
<feature type="transmembrane region" description="Helical" evidence="1">
    <location>
        <begin position="150"/>
        <end position="172"/>
    </location>
</feature>
<feature type="transmembrane region" description="Helical" evidence="1">
    <location>
        <begin position="314"/>
        <end position="338"/>
    </location>
</feature>
<feature type="transmembrane region" description="Helical" evidence="1">
    <location>
        <begin position="54"/>
        <end position="72"/>
    </location>
</feature>
<dbReference type="EMBL" id="JACRSZ010000007">
    <property type="protein sequence ID" value="MBC8573012.1"/>
    <property type="molecule type" value="Genomic_DNA"/>
</dbReference>
<comment type="caution">
    <text evidence="3">The sequence shown here is derived from an EMBL/GenBank/DDBJ whole genome shotgun (WGS) entry which is preliminary data.</text>
</comment>
<feature type="transmembrane region" description="Helical" evidence="1">
    <location>
        <begin position="31"/>
        <end position="48"/>
    </location>
</feature>
<feature type="transmembrane region" description="Helical" evidence="1">
    <location>
        <begin position="178"/>
        <end position="196"/>
    </location>
</feature>
<feature type="transmembrane region" description="Helical" evidence="1">
    <location>
        <begin position="105"/>
        <end position="129"/>
    </location>
</feature>
<keyword evidence="1" id="KW-0472">Membrane</keyword>
<gene>
    <name evidence="3" type="ORF">H8716_07950</name>
</gene>
<reference evidence="3 4" key="1">
    <citation type="submission" date="2020-08" db="EMBL/GenBank/DDBJ databases">
        <title>Genome public.</title>
        <authorList>
            <person name="Liu C."/>
            <person name="Sun Q."/>
        </authorList>
    </citation>
    <scope>NUCLEOTIDE SEQUENCE [LARGE SCALE GENOMIC DNA]</scope>
    <source>
        <strain evidence="3 4">NSJ-46</strain>
    </source>
</reference>
<dbReference type="Pfam" id="PF01478">
    <property type="entry name" value="Peptidase_A24"/>
    <property type="match status" value="1"/>
</dbReference>
<dbReference type="Proteomes" id="UP000657421">
    <property type="component" value="Unassembled WGS sequence"/>
</dbReference>
<organism evidence="3 4">
    <name type="scientific">Jingyaoa shaoxingensis</name>
    <dbReference type="NCBI Taxonomy" id="2763671"/>
    <lineage>
        <taxon>Bacteria</taxon>
        <taxon>Bacillati</taxon>
        <taxon>Bacillota</taxon>
        <taxon>Clostridia</taxon>
        <taxon>Lachnospirales</taxon>
        <taxon>Lachnospiraceae</taxon>
        <taxon>Jingyaoa</taxon>
    </lineage>
</organism>
<evidence type="ECO:0000259" key="2">
    <source>
        <dbReference type="Pfam" id="PF01478"/>
    </source>
</evidence>
<dbReference type="Gene3D" id="1.20.120.1220">
    <property type="match status" value="1"/>
</dbReference>